<feature type="compositionally biased region" description="Basic and acidic residues" evidence="1">
    <location>
        <begin position="1"/>
        <end position="12"/>
    </location>
</feature>
<name>A0A0N4WEI3_HAEPC</name>
<dbReference type="WBParaSite" id="HPLM_0000905301-mRNA-1">
    <property type="protein sequence ID" value="HPLM_0000905301-mRNA-1"/>
    <property type="gene ID" value="HPLM_0000905301"/>
</dbReference>
<evidence type="ECO:0000256" key="1">
    <source>
        <dbReference type="SAM" id="MobiDB-lite"/>
    </source>
</evidence>
<accession>A0A0N4WEI3</accession>
<feature type="region of interest" description="Disordered" evidence="1">
    <location>
        <begin position="1"/>
        <end position="44"/>
    </location>
</feature>
<protein>
    <submittedName>
        <fullName evidence="2">SHAN2 protein</fullName>
    </submittedName>
</protein>
<dbReference type="AlphaFoldDB" id="A0A0N4WEI3"/>
<sequence>LTMRSMRKDSKTKPTPFALPAEGDSRFQSSVTSGNRADTSVSNDTLTTSYDYGSSYQLPSFASSARSPFLLPSNLSSYDTPKKKSSYLSDNGGAEDMRLLMSQLEAASILKFSYQLGNRPSVHVGGAKKLKSRDHIWSSGTIYLHNPVIQKLGEFPGTLMGDQLGEPEMRYPKAGGQTTPVTNLKEFQPKFGEVSMHRTNSANFTFKESIKKTITTI</sequence>
<evidence type="ECO:0000313" key="2">
    <source>
        <dbReference type="WBParaSite" id="HPLM_0000905301-mRNA-1"/>
    </source>
</evidence>
<organism evidence="2">
    <name type="scientific">Haemonchus placei</name>
    <name type="common">Barber's pole worm</name>
    <dbReference type="NCBI Taxonomy" id="6290"/>
    <lineage>
        <taxon>Eukaryota</taxon>
        <taxon>Metazoa</taxon>
        <taxon>Ecdysozoa</taxon>
        <taxon>Nematoda</taxon>
        <taxon>Chromadorea</taxon>
        <taxon>Rhabditida</taxon>
        <taxon>Rhabditina</taxon>
        <taxon>Rhabditomorpha</taxon>
        <taxon>Strongyloidea</taxon>
        <taxon>Trichostrongylidae</taxon>
        <taxon>Haemonchus</taxon>
    </lineage>
</organism>
<reference evidence="2" key="1">
    <citation type="submission" date="2017-02" db="UniProtKB">
        <authorList>
            <consortium name="WormBaseParasite"/>
        </authorList>
    </citation>
    <scope>IDENTIFICATION</scope>
</reference>
<proteinExistence type="predicted"/>
<feature type="compositionally biased region" description="Polar residues" evidence="1">
    <location>
        <begin position="26"/>
        <end position="44"/>
    </location>
</feature>